<evidence type="ECO:0000313" key="2">
    <source>
        <dbReference type="EMBL" id="RUS95026.1"/>
    </source>
</evidence>
<feature type="signal peptide" evidence="1">
    <location>
        <begin position="1"/>
        <end position="23"/>
    </location>
</feature>
<organism evidence="2 3">
    <name type="scientific">Trichormus variabilis SAG 1403-4b</name>
    <dbReference type="NCBI Taxonomy" id="447716"/>
    <lineage>
        <taxon>Bacteria</taxon>
        <taxon>Bacillati</taxon>
        <taxon>Cyanobacteriota</taxon>
        <taxon>Cyanophyceae</taxon>
        <taxon>Nostocales</taxon>
        <taxon>Nostocaceae</taxon>
        <taxon>Trichormus</taxon>
    </lineage>
</organism>
<evidence type="ECO:0008006" key="4">
    <source>
        <dbReference type="Google" id="ProtNLM"/>
    </source>
</evidence>
<dbReference type="Pfam" id="PF14271">
    <property type="entry name" value="DUF4359"/>
    <property type="match status" value="1"/>
</dbReference>
<proteinExistence type="predicted"/>
<evidence type="ECO:0000313" key="3">
    <source>
        <dbReference type="Proteomes" id="UP000276103"/>
    </source>
</evidence>
<feature type="chain" id="PRO_5018686443" description="DUF4359 domain-containing protein" evidence="1">
    <location>
        <begin position="24"/>
        <end position="126"/>
    </location>
</feature>
<accession>A0A3S5K304</accession>
<dbReference type="InterPro" id="IPR025578">
    <property type="entry name" value="DUF4359"/>
</dbReference>
<evidence type="ECO:0000256" key="1">
    <source>
        <dbReference type="SAM" id="SignalP"/>
    </source>
</evidence>
<sequence length="126" mass="14260">MKAWTMIASVGAAGIAVLGVAMANTNPEQAEYEEYAVQRLTTYLKTDVCQKTPNFLQNLIQFNCNKLVDSANPQIRDIIAATTARQNYVIFSVYRTEIKIDNLLPNYKFESVGAFDNFYTYKAEQQ</sequence>
<comment type="caution">
    <text evidence="2">The sequence shown here is derived from an EMBL/GenBank/DDBJ whole genome shotgun (WGS) entry which is preliminary data.</text>
</comment>
<dbReference type="Proteomes" id="UP000276103">
    <property type="component" value="Unassembled WGS sequence"/>
</dbReference>
<dbReference type="AlphaFoldDB" id="A0A3S5K304"/>
<name>A0A3S5K304_ANAVA</name>
<reference evidence="2 3" key="1">
    <citation type="journal article" date="2019" name="Genome Biol. Evol.">
        <title>Day and night: Metabolic profiles and evolutionary relationships of six axenic non-marine cyanobacteria.</title>
        <authorList>
            <person name="Will S.E."/>
            <person name="Henke P."/>
            <person name="Boedeker C."/>
            <person name="Huang S."/>
            <person name="Brinkmann H."/>
            <person name="Rohde M."/>
            <person name="Jarek M."/>
            <person name="Friedl T."/>
            <person name="Seufert S."/>
            <person name="Schumacher M."/>
            <person name="Overmann J."/>
            <person name="Neumann-Schaal M."/>
            <person name="Petersen J."/>
        </authorList>
    </citation>
    <scope>NUCLEOTIDE SEQUENCE [LARGE SCALE GENOMIC DNA]</scope>
    <source>
        <strain evidence="2 3">SAG 1403-4b</strain>
    </source>
</reference>
<protein>
    <recommendedName>
        <fullName evidence="4">DUF4359 domain-containing protein</fullName>
    </recommendedName>
</protein>
<keyword evidence="3" id="KW-1185">Reference proteome</keyword>
<dbReference type="OrthoDB" id="573423at2"/>
<dbReference type="EMBL" id="RSCM01000011">
    <property type="protein sequence ID" value="RUS95026.1"/>
    <property type="molecule type" value="Genomic_DNA"/>
</dbReference>
<dbReference type="RefSeq" id="WP_127055119.1">
    <property type="nucleotide sequence ID" value="NZ_RSCM01000011.1"/>
</dbReference>
<keyword evidence="1" id="KW-0732">Signal</keyword>
<gene>
    <name evidence="2" type="ORF">DSM107003_32260</name>
</gene>